<evidence type="ECO:0000256" key="1">
    <source>
        <dbReference type="ARBA" id="ARBA00004300"/>
    </source>
</evidence>
<accession>A0A0X3PX74</accession>
<feature type="compositionally biased region" description="Basic and acidic residues" evidence="7">
    <location>
        <begin position="132"/>
        <end position="142"/>
    </location>
</feature>
<feature type="coiled-coil region" evidence="6">
    <location>
        <begin position="563"/>
        <end position="590"/>
    </location>
</feature>
<evidence type="ECO:0000256" key="4">
    <source>
        <dbReference type="ARBA" id="ARBA00023054"/>
    </source>
</evidence>
<feature type="compositionally biased region" description="Basic and acidic residues" evidence="7">
    <location>
        <begin position="458"/>
        <end position="509"/>
    </location>
</feature>
<dbReference type="PANTHER" id="PTHR23162:SF10">
    <property type="entry name" value="FI13205P"/>
    <property type="match status" value="1"/>
</dbReference>
<keyword evidence="4 6" id="KW-0175">Coiled coil</keyword>
<feature type="compositionally biased region" description="Low complexity" evidence="7">
    <location>
        <begin position="510"/>
        <end position="524"/>
    </location>
</feature>
<keyword evidence="5" id="KW-0206">Cytoskeleton</keyword>
<reference evidence="8" key="1">
    <citation type="submission" date="2016-01" db="EMBL/GenBank/DDBJ databases">
        <title>Reference transcriptome for the parasite Schistocephalus solidus: insights into the molecular evolution of parasitism.</title>
        <authorList>
            <person name="Hebert F.O."/>
            <person name="Grambauer S."/>
            <person name="Barber I."/>
            <person name="Landry C.R."/>
            <person name="Aubin-Horth N."/>
        </authorList>
    </citation>
    <scope>NUCLEOTIDE SEQUENCE</scope>
</reference>
<evidence type="ECO:0000313" key="8">
    <source>
        <dbReference type="EMBL" id="JAP53182.1"/>
    </source>
</evidence>
<dbReference type="AlphaFoldDB" id="A0A0X3PX74"/>
<keyword evidence="3" id="KW-0963">Cytoplasm</keyword>
<feature type="region of interest" description="Disordered" evidence="7">
    <location>
        <begin position="458"/>
        <end position="541"/>
    </location>
</feature>
<dbReference type="GO" id="GO:1902017">
    <property type="term" value="P:regulation of cilium assembly"/>
    <property type="evidence" value="ECO:0007669"/>
    <property type="project" value="TreeGrafter"/>
</dbReference>
<proteinExistence type="inferred from homology"/>
<sequence>MAKESNQKNSPSGKIIEGSPIYVRVARNVPLHLHIETEGAEKLNDKSQREVTNANTNNKSSSSGFAQNVPWIPPPGKTSVGRRPPGTNDDGNRRCLSQESPRMRFHPSVPASDSNILHRCRPRSGVSPTASNRDDDYKDVPGVDVVQKDNTRVCTWNPKNTMLTSRFRLEVDDIAIPDCRAQHWTTTREWLREIDRSVERLSTCIRDILQTRHKCFCESKNAECGENAYETVLTQSEVLRRAAQELAARYSKLVAENDLNNREIDVREAKHRTEIKILQAELEKANVELNRAKEELSGCQQEIRRLNSVHSSLESLKGHLQLQLKHRESECSRLGTQLRKADDKHSRELEETRAMVEHAQSALDMMRAKKETVKRAARAQKRRAERAENRLAEIERELSARDSMLVELRRELDNERTKTHRIERARSRQQEERRAQEKEECEEKRQLQYLREKLAEMDQKTRETEEMRTNREPGREKTTDKKEEHCCSDGEEQKDGDMEHLVSDERRDPAQQTLLLPTALGTGPRSDQMDRPSHQPTRPLHTNINNQVTLDAEETGSGSAPQCRELEAVIAELRGQLAEARRDAEEVERRSTVRLSELRAQLAQSDATNHSFQAYLAFLKRSYSSIFGGSPPRLDLDEDADAAEIVAADTDGHPTATTVIAEPVADG</sequence>
<comment type="subcellular location">
    <subcellularLocation>
        <location evidence="1">Cytoplasm</location>
        <location evidence="1">Cytoskeleton</location>
        <location evidence="1">Microtubule organizing center</location>
        <location evidence="1">Centrosome</location>
    </subcellularLocation>
</comment>
<evidence type="ECO:0000256" key="7">
    <source>
        <dbReference type="SAM" id="MobiDB-lite"/>
    </source>
</evidence>
<evidence type="ECO:0000256" key="5">
    <source>
        <dbReference type="ARBA" id="ARBA00023212"/>
    </source>
</evidence>
<dbReference type="EMBL" id="GEEE01010043">
    <property type="protein sequence ID" value="JAP53182.1"/>
    <property type="molecule type" value="Transcribed_RNA"/>
</dbReference>
<protein>
    <submittedName>
        <fullName evidence="8">Outer dense fiber protein 2</fullName>
    </submittedName>
</protein>
<evidence type="ECO:0000256" key="3">
    <source>
        <dbReference type="ARBA" id="ARBA00022490"/>
    </source>
</evidence>
<feature type="region of interest" description="Disordered" evidence="7">
    <location>
        <begin position="42"/>
        <end position="142"/>
    </location>
</feature>
<gene>
    <name evidence="8" type="primary">ODFP2</name>
    <name evidence="8" type="ORF">TR166986</name>
</gene>
<evidence type="ECO:0000256" key="6">
    <source>
        <dbReference type="SAM" id="Coils"/>
    </source>
</evidence>
<dbReference type="GO" id="GO:0005813">
    <property type="term" value="C:centrosome"/>
    <property type="evidence" value="ECO:0007669"/>
    <property type="project" value="UniProtKB-SubCell"/>
</dbReference>
<name>A0A0X3PX74_SCHSO</name>
<dbReference type="InterPro" id="IPR026099">
    <property type="entry name" value="Odf2-rel"/>
</dbReference>
<feature type="coiled-coil region" evidence="6">
    <location>
        <begin position="268"/>
        <end position="309"/>
    </location>
</feature>
<feature type="compositionally biased region" description="Low complexity" evidence="7">
    <location>
        <begin position="52"/>
        <end position="63"/>
    </location>
</feature>
<evidence type="ECO:0000256" key="2">
    <source>
        <dbReference type="ARBA" id="ARBA00009316"/>
    </source>
</evidence>
<comment type="similarity">
    <text evidence="2">Belongs to the ODF2 family.</text>
</comment>
<organism evidence="8">
    <name type="scientific">Schistocephalus solidus</name>
    <name type="common">Tapeworm</name>
    <dbReference type="NCBI Taxonomy" id="70667"/>
    <lineage>
        <taxon>Eukaryota</taxon>
        <taxon>Metazoa</taxon>
        <taxon>Spiralia</taxon>
        <taxon>Lophotrochozoa</taxon>
        <taxon>Platyhelminthes</taxon>
        <taxon>Cestoda</taxon>
        <taxon>Eucestoda</taxon>
        <taxon>Diphyllobothriidea</taxon>
        <taxon>Diphyllobothriidae</taxon>
        <taxon>Schistocephalus</taxon>
    </lineage>
</organism>
<feature type="region of interest" description="Disordered" evidence="7">
    <location>
        <begin position="415"/>
        <end position="440"/>
    </location>
</feature>
<dbReference type="PANTHER" id="PTHR23162">
    <property type="entry name" value="OUTER DENSE FIBER OF SPERM TAILS 2"/>
    <property type="match status" value="1"/>
</dbReference>